<dbReference type="Pfam" id="PF11964">
    <property type="entry name" value="SpoIIAA-like"/>
    <property type="match status" value="1"/>
</dbReference>
<keyword evidence="2" id="KW-1185">Reference proteome</keyword>
<comment type="caution">
    <text evidence="1">The sequence shown here is derived from an EMBL/GenBank/DDBJ whole genome shotgun (WGS) entry which is preliminary data.</text>
</comment>
<name>A0A917GF26_9MICC</name>
<dbReference type="Gene3D" id="3.40.50.10600">
    <property type="entry name" value="SpoIIaa-like domains"/>
    <property type="match status" value="1"/>
</dbReference>
<organism evidence="1 2">
    <name type="scientific">Kocuria dechangensis</name>
    <dbReference type="NCBI Taxonomy" id="1176249"/>
    <lineage>
        <taxon>Bacteria</taxon>
        <taxon>Bacillati</taxon>
        <taxon>Actinomycetota</taxon>
        <taxon>Actinomycetes</taxon>
        <taxon>Micrococcales</taxon>
        <taxon>Micrococcaceae</taxon>
        <taxon>Kocuria</taxon>
    </lineage>
</organism>
<dbReference type="InterPro" id="IPR021866">
    <property type="entry name" value="SpoIIAA-like"/>
</dbReference>
<proteinExistence type="predicted"/>
<evidence type="ECO:0000313" key="2">
    <source>
        <dbReference type="Proteomes" id="UP000638848"/>
    </source>
</evidence>
<dbReference type="RefSeq" id="WP_188533920.1">
    <property type="nucleotide sequence ID" value="NZ_BMEQ01000001.1"/>
</dbReference>
<dbReference type="Proteomes" id="UP000638848">
    <property type="component" value="Unassembled WGS sequence"/>
</dbReference>
<dbReference type="InterPro" id="IPR038396">
    <property type="entry name" value="SpoIIAA-like_sf"/>
</dbReference>
<dbReference type="SUPFAM" id="SSF52091">
    <property type="entry name" value="SpoIIaa-like"/>
    <property type="match status" value="1"/>
</dbReference>
<gene>
    <name evidence="1" type="ORF">GCM10011374_01460</name>
</gene>
<reference evidence="1" key="2">
    <citation type="submission" date="2020-09" db="EMBL/GenBank/DDBJ databases">
        <authorList>
            <person name="Sun Q."/>
            <person name="Zhou Y."/>
        </authorList>
    </citation>
    <scope>NUCLEOTIDE SEQUENCE</scope>
    <source>
        <strain evidence="1">CGMCC 1.12187</strain>
    </source>
</reference>
<dbReference type="AlphaFoldDB" id="A0A917GF26"/>
<dbReference type="InterPro" id="IPR036513">
    <property type="entry name" value="STAS_dom_sf"/>
</dbReference>
<sequence>MLETTVQPGTNIVTLDYHGGLTVEDEQRMRQVLDEVLRNHDSVRMLAVIGPVDVSAVEPKAVWMDLKAAGYLKRADRLAVVSDGAWVSKLAEWTAELAHVSVRTFPADQRTSALAWITQP</sequence>
<protein>
    <recommendedName>
        <fullName evidence="3">STAS/SEC14 domain-containing protein</fullName>
    </recommendedName>
</protein>
<accession>A0A917GF26</accession>
<dbReference type="EMBL" id="BMEQ01000001">
    <property type="protein sequence ID" value="GGG42767.1"/>
    <property type="molecule type" value="Genomic_DNA"/>
</dbReference>
<evidence type="ECO:0000313" key="1">
    <source>
        <dbReference type="EMBL" id="GGG42767.1"/>
    </source>
</evidence>
<reference evidence="1" key="1">
    <citation type="journal article" date="2014" name="Int. J. Syst. Evol. Microbiol.">
        <title>Complete genome sequence of Corynebacterium casei LMG S-19264T (=DSM 44701T), isolated from a smear-ripened cheese.</title>
        <authorList>
            <consortium name="US DOE Joint Genome Institute (JGI-PGF)"/>
            <person name="Walter F."/>
            <person name="Albersmeier A."/>
            <person name="Kalinowski J."/>
            <person name="Ruckert C."/>
        </authorList>
    </citation>
    <scope>NUCLEOTIDE SEQUENCE</scope>
    <source>
        <strain evidence="1">CGMCC 1.12187</strain>
    </source>
</reference>
<evidence type="ECO:0008006" key="3">
    <source>
        <dbReference type="Google" id="ProtNLM"/>
    </source>
</evidence>